<dbReference type="EMBL" id="JABRWO010000001">
    <property type="protein sequence ID" value="MBA2113179.1"/>
    <property type="molecule type" value="Genomic_DNA"/>
</dbReference>
<sequence length="57" mass="6801">MDESNQLIDCLMEVPIETARRITGFSFHESLPGEGTDLFHHLARDPAARKWWEFWRR</sequence>
<dbReference type="RefSeq" id="WP_207394688.1">
    <property type="nucleotide sequence ID" value="NZ_JABRWO010000001.1"/>
</dbReference>
<accession>A0A7V8V1J6</accession>
<name>A0A7V8V1J6_9BACT</name>
<reference evidence="1 2" key="1">
    <citation type="submission" date="2020-05" db="EMBL/GenBank/DDBJ databases">
        <title>Bremerella alba sp. nov., a novel planctomycete isolated from the surface of the macroalga Fucus spiralis.</title>
        <authorList>
            <person name="Godinho O."/>
            <person name="Botelho R."/>
            <person name="Albuquerque L."/>
            <person name="Wiegand S."/>
            <person name="Da Costa M.S."/>
            <person name="Lobo-Da-Cunha A."/>
            <person name="Jogler C."/>
            <person name="Lage O.M."/>
        </authorList>
    </citation>
    <scope>NUCLEOTIDE SEQUENCE [LARGE SCALE GENOMIC DNA]</scope>
    <source>
        <strain evidence="1 2">FF15</strain>
    </source>
</reference>
<protein>
    <submittedName>
        <fullName evidence="1">Uncharacterized protein</fullName>
    </submittedName>
</protein>
<organism evidence="1 2">
    <name type="scientific">Bremerella alba</name>
    <dbReference type="NCBI Taxonomy" id="980252"/>
    <lineage>
        <taxon>Bacteria</taxon>
        <taxon>Pseudomonadati</taxon>
        <taxon>Planctomycetota</taxon>
        <taxon>Planctomycetia</taxon>
        <taxon>Pirellulales</taxon>
        <taxon>Pirellulaceae</taxon>
        <taxon>Bremerella</taxon>
    </lineage>
</organism>
<comment type="caution">
    <text evidence="1">The sequence shown here is derived from an EMBL/GenBank/DDBJ whole genome shotgun (WGS) entry which is preliminary data.</text>
</comment>
<dbReference type="AlphaFoldDB" id="A0A7V8V1J6"/>
<dbReference type="Proteomes" id="UP000551616">
    <property type="component" value="Unassembled WGS sequence"/>
</dbReference>
<evidence type="ECO:0000313" key="1">
    <source>
        <dbReference type="EMBL" id="MBA2113179.1"/>
    </source>
</evidence>
<gene>
    <name evidence="1" type="ORF">HOV93_03270</name>
</gene>
<keyword evidence="2" id="KW-1185">Reference proteome</keyword>
<evidence type="ECO:0000313" key="2">
    <source>
        <dbReference type="Proteomes" id="UP000551616"/>
    </source>
</evidence>
<proteinExistence type="predicted"/>